<gene>
    <name evidence="3" type="ORF">SAMN05216269_110138</name>
</gene>
<dbReference type="InterPro" id="IPR015289">
    <property type="entry name" value="A-L-arabinofuranosidase_B_cat"/>
</dbReference>
<dbReference type="Gene3D" id="3.90.215.10">
    <property type="entry name" value="Gamma Fibrinogen, chain A, domain 1"/>
    <property type="match status" value="1"/>
</dbReference>
<dbReference type="OrthoDB" id="9145816at2"/>
<dbReference type="Gene3D" id="2.60.40.2700">
    <property type="match status" value="1"/>
</dbReference>
<dbReference type="SUPFAM" id="SSF56496">
    <property type="entry name" value="Fibrinogen C-terminal domain-like"/>
    <property type="match status" value="1"/>
</dbReference>
<dbReference type="NCBIfam" id="NF040941">
    <property type="entry name" value="GGGWT_bact"/>
    <property type="match status" value="1"/>
</dbReference>
<dbReference type="AlphaFoldDB" id="A0A1M7NDH0"/>
<evidence type="ECO:0000313" key="4">
    <source>
        <dbReference type="Proteomes" id="UP000184092"/>
    </source>
</evidence>
<feature type="chain" id="PRO_5012093731" evidence="1">
    <location>
        <begin position="22"/>
        <end position="1026"/>
    </location>
</feature>
<evidence type="ECO:0000256" key="1">
    <source>
        <dbReference type="SAM" id="SignalP"/>
    </source>
</evidence>
<evidence type="ECO:0000259" key="2">
    <source>
        <dbReference type="Pfam" id="PF09206"/>
    </source>
</evidence>
<keyword evidence="4" id="KW-1185">Reference proteome</keyword>
<accession>A0A1M7NDH0</accession>
<dbReference type="STRING" id="178356.SAMN05216269_110138"/>
<organism evidence="3 4">
    <name type="scientific">Flavobacterium xinjiangense</name>
    <dbReference type="NCBI Taxonomy" id="178356"/>
    <lineage>
        <taxon>Bacteria</taxon>
        <taxon>Pseudomonadati</taxon>
        <taxon>Bacteroidota</taxon>
        <taxon>Flavobacteriia</taxon>
        <taxon>Flavobacteriales</taxon>
        <taxon>Flavobacteriaceae</taxon>
        <taxon>Flavobacterium</taxon>
    </lineage>
</organism>
<reference evidence="4" key="1">
    <citation type="submission" date="2016-11" db="EMBL/GenBank/DDBJ databases">
        <authorList>
            <person name="Varghese N."/>
            <person name="Submissions S."/>
        </authorList>
    </citation>
    <scope>NUCLEOTIDE SEQUENCE [LARGE SCALE GENOMIC DNA]</scope>
    <source>
        <strain evidence="4">CGMCC 1.2749</strain>
    </source>
</reference>
<sequence length="1026" mass="109550">MNFYKKIVFFILIFAAFQGYAQNTLDVLGLDNTTPAAVVYSLRKLSTSYVGNAIQVRRSSDEVAQDIGFDGNGDLDTTALLAFVGLNDAYVSIWYDQSGNGRNLIKTDNNLQPKIVFNGAFKYIGTRLAIDFSGNKGLVYSGALSVASITSVIRSERTNWPSYHTILEGTPRIGGILENGGTTFHSNVYPLEIWRNGISKTTSESLAPVNEGMVLYISPRTDNLNQIFIGNYDGGGGGGSILESEAIAFSTINTSDVRQSMECNQGVYYGVNMTLCSTAISTNPSSSNHFECLGTVATPLTVHASGLNLLYQWYSNSTSSTTDGTLIDGANTSTFIPPTTSIGTTYYYVVVSGSKEPDVTSAVSGAIIVESLSAVTITPSTATINAGDSITLTASGASTYFWGFNNATPLDNVSHYKLAVGLRLLRSAYSGSAIRLRRSSDDVEADFGFSGTNLNTEAINTWLNGSAGYCVKLYDQSGNGNDMIPSYSGAQPLYVYNGLNNKPILRFNTSQNLKNSMNFSPPYTVIYAGKQTGPCRGRVLNANNNWLLGWWNGSRSQAHFDGWVSQPGGIPADSNAYVYTGTGTGSESRFFENGVSKTVNPSGGTTGPNGIRINDSESSDADVAEVFVFDSVLATNDRLAVEKSSASYYGIYGDEPLGNSASITVSPAETTTYNLIGYSSNGACSVFNNVTVTVLKNPDLSNFNPQIKTYFDGSYTITPPSSLSASTITYSSSNTSVATISGTTVTIKGTGTTTITAVQEENATHYGGSTSATLTVNAVSVLTKNGQISSSDFNYVNKNGALSSSNSLTINGQTIATKSNDGLSAASAGASALQIKADFPGATDGLYWIANPSINGGTPFQIYADMTTDGGGWTLILCNKNSSGWDGNNAILRNEATPTINGQYSIISYADYLKKSPSGFQYMIEATTRGHWGGIWTANQAYSFVNRNNTQTDITINTMFDSWSYQGNGVEQIMPWYAPGSCGAITTSSDPNGDWWGTLVSACGWSPVPWMASWNQQPGIIWYWVR</sequence>
<dbReference type="InterPro" id="IPR036056">
    <property type="entry name" value="Fibrinogen-like_C"/>
</dbReference>
<evidence type="ECO:0000313" key="3">
    <source>
        <dbReference type="EMBL" id="SHN01699.1"/>
    </source>
</evidence>
<dbReference type="RefSeq" id="WP_073210023.1">
    <property type="nucleotide sequence ID" value="NZ_FRCL01000010.1"/>
</dbReference>
<feature type="signal peptide" evidence="1">
    <location>
        <begin position="1"/>
        <end position="21"/>
    </location>
</feature>
<feature type="domain" description="Alpha-L-arabinofuranosidase B catalytic" evidence="2">
    <location>
        <begin position="33"/>
        <end position="108"/>
    </location>
</feature>
<dbReference type="Proteomes" id="UP000184092">
    <property type="component" value="Unassembled WGS sequence"/>
</dbReference>
<dbReference type="InterPro" id="IPR008964">
    <property type="entry name" value="Invasin/intimin_cell_adhesion"/>
</dbReference>
<name>A0A1M7NDH0_9FLAO</name>
<dbReference type="Pfam" id="PF09206">
    <property type="entry name" value="ArabFuran-catal"/>
    <property type="match status" value="1"/>
</dbReference>
<dbReference type="Gene3D" id="2.60.40.1080">
    <property type="match status" value="1"/>
</dbReference>
<dbReference type="SUPFAM" id="SSF49373">
    <property type="entry name" value="Invasin/intimin cell-adhesion fragments"/>
    <property type="match status" value="1"/>
</dbReference>
<proteinExistence type="predicted"/>
<dbReference type="EMBL" id="FRCL01000010">
    <property type="protein sequence ID" value="SHN01699.1"/>
    <property type="molecule type" value="Genomic_DNA"/>
</dbReference>
<keyword evidence="1" id="KW-0732">Signal</keyword>
<dbReference type="Gene3D" id="2.60.120.200">
    <property type="match status" value="2"/>
</dbReference>
<protein>
    <submittedName>
        <fullName evidence="3">Alpha-L-arabinofuranosidase B, catalytic</fullName>
    </submittedName>
</protein>
<dbReference type="InterPro" id="IPR014716">
    <property type="entry name" value="Fibrinogen_a/b/g_C_1"/>
</dbReference>
<dbReference type="GO" id="GO:0046556">
    <property type="term" value="F:alpha-L-arabinofuranosidase activity"/>
    <property type="evidence" value="ECO:0007669"/>
    <property type="project" value="InterPro"/>
</dbReference>
<dbReference type="GO" id="GO:0031221">
    <property type="term" value="P:arabinan metabolic process"/>
    <property type="evidence" value="ECO:0007669"/>
    <property type="project" value="InterPro"/>
</dbReference>